<organism evidence="1 2">
    <name type="scientific">Araneus ventricosus</name>
    <name type="common">Orbweaver spider</name>
    <name type="synonym">Epeira ventricosa</name>
    <dbReference type="NCBI Taxonomy" id="182803"/>
    <lineage>
        <taxon>Eukaryota</taxon>
        <taxon>Metazoa</taxon>
        <taxon>Ecdysozoa</taxon>
        <taxon>Arthropoda</taxon>
        <taxon>Chelicerata</taxon>
        <taxon>Arachnida</taxon>
        <taxon>Araneae</taxon>
        <taxon>Araneomorphae</taxon>
        <taxon>Entelegynae</taxon>
        <taxon>Araneoidea</taxon>
        <taxon>Araneidae</taxon>
        <taxon>Araneus</taxon>
    </lineage>
</organism>
<evidence type="ECO:0000313" key="1">
    <source>
        <dbReference type="EMBL" id="GBM46462.1"/>
    </source>
</evidence>
<dbReference type="Proteomes" id="UP000499080">
    <property type="component" value="Unassembled WGS sequence"/>
</dbReference>
<dbReference type="SUPFAM" id="SSF53098">
    <property type="entry name" value="Ribonuclease H-like"/>
    <property type="match status" value="1"/>
</dbReference>
<dbReference type="CDD" id="cd09276">
    <property type="entry name" value="Rnase_HI_RT_non_LTR"/>
    <property type="match status" value="1"/>
</dbReference>
<comment type="caution">
    <text evidence="1">The sequence shown here is derived from an EMBL/GenBank/DDBJ whole genome shotgun (WGS) entry which is preliminary data.</text>
</comment>
<dbReference type="InterPro" id="IPR036397">
    <property type="entry name" value="RNaseH_sf"/>
</dbReference>
<keyword evidence="2" id="KW-1185">Reference proteome</keyword>
<dbReference type="EMBL" id="BGPR01001138">
    <property type="protein sequence ID" value="GBM46462.1"/>
    <property type="molecule type" value="Genomic_DNA"/>
</dbReference>
<gene>
    <name evidence="1" type="ORF">AVEN_78604_1</name>
</gene>
<sequence>MKENVNIGPTSFNFRDFQRINIFDFHLLQWRPIPFGQNNPSGFDVEVFTDGLKMGSRVGSSVVVYYHGQEIYHEECCISDHASVFHAEIQGIGKALNFIQKMGSWDRVRIFSDSFSLLQALAAVKNSDPRSGS</sequence>
<proteinExistence type="predicted"/>
<dbReference type="Gene3D" id="3.30.420.10">
    <property type="entry name" value="Ribonuclease H-like superfamily/Ribonuclease H"/>
    <property type="match status" value="1"/>
</dbReference>
<name>A0A4Y2FY52_ARAVE</name>
<reference evidence="1 2" key="1">
    <citation type="journal article" date="2019" name="Sci. Rep.">
        <title>Orb-weaving spider Araneus ventricosus genome elucidates the spidroin gene catalogue.</title>
        <authorList>
            <person name="Kono N."/>
            <person name="Nakamura H."/>
            <person name="Ohtoshi R."/>
            <person name="Moran D.A.P."/>
            <person name="Shinohara A."/>
            <person name="Yoshida Y."/>
            <person name="Fujiwara M."/>
            <person name="Mori M."/>
            <person name="Tomita M."/>
            <person name="Arakawa K."/>
        </authorList>
    </citation>
    <scope>NUCLEOTIDE SEQUENCE [LARGE SCALE GENOMIC DNA]</scope>
</reference>
<dbReference type="OrthoDB" id="6515318at2759"/>
<evidence type="ECO:0000313" key="2">
    <source>
        <dbReference type="Proteomes" id="UP000499080"/>
    </source>
</evidence>
<dbReference type="InterPro" id="IPR012337">
    <property type="entry name" value="RNaseH-like_sf"/>
</dbReference>
<protein>
    <submittedName>
        <fullName evidence="1">Uncharacterized protein</fullName>
    </submittedName>
</protein>
<accession>A0A4Y2FY52</accession>
<dbReference type="AlphaFoldDB" id="A0A4Y2FY52"/>
<dbReference type="GO" id="GO:0003676">
    <property type="term" value="F:nucleic acid binding"/>
    <property type="evidence" value="ECO:0007669"/>
    <property type="project" value="InterPro"/>
</dbReference>